<dbReference type="AlphaFoldDB" id="G7WK90"/>
<sequence>MASPEDKARAAAKIRPRSLEEARGAVEARGLLFLRRLDRLEAGLARVGTGREAERFGRATAMFLLDSLPLRPEACPFCVQNAGANRCGSCGYAETHGGECDAETSAFGQLIEAVVDLAGEIHEIRDNPSTGAVDPEEAKKELEASIARSREAAERLLAEIAGADVSGLMEAKRAYIGAILEALPAGIIGSPQVDRAIEAVRAKLVRYW</sequence>
<evidence type="ECO:0000313" key="1">
    <source>
        <dbReference type="EMBL" id="AET64083.1"/>
    </source>
</evidence>
<evidence type="ECO:0000313" key="2">
    <source>
        <dbReference type="Proteomes" id="UP000005877"/>
    </source>
</evidence>
<dbReference type="PATRIC" id="fig|1110509.7.peg.790"/>
<dbReference type="HOGENOM" id="CLU_1529259_0_0_2"/>
<name>G7WK90_METH6</name>
<dbReference type="EMBL" id="CP003117">
    <property type="protein sequence ID" value="AET64083.1"/>
    <property type="molecule type" value="Genomic_DNA"/>
</dbReference>
<keyword evidence="2" id="KW-1185">Reference proteome</keyword>
<reference evidence="1 2" key="1">
    <citation type="journal article" date="2012" name="PLoS ONE">
        <title>The genome characteristics and predicted function of methyl-group oxidation pathway in the obligate aceticlastic methanogens, Methanosaeta spp.</title>
        <authorList>
            <person name="Zhu J."/>
            <person name="Zheng H."/>
            <person name="Ai G."/>
            <person name="Zhang G."/>
            <person name="Liu D."/>
            <person name="Liu X."/>
            <person name="Dong X."/>
        </authorList>
    </citation>
    <scope>NUCLEOTIDE SEQUENCE [LARGE SCALE GENOMIC DNA]</scope>
    <source>
        <strain evidence="1 2">6Ac</strain>
    </source>
</reference>
<accession>G7WK90</accession>
<dbReference type="Proteomes" id="UP000005877">
    <property type="component" value="Chromosome"/>
</dbReference>
<dbReference type="GeneID" id="12509874"/>
<protein>
    <submittedName>
        <fullName evidence="1">Uncharacterized protein</fullName>
    </submittedName>
</protein>
<proteinExistence type="predicted"/>
<gene>
    <name evidence="1" type="ordered locus">Mhar_0705</name>
</gene>
<organism evidence="1 2">
    <name type="scientific">Methanothrix harundinacea (strain 6Ac)</name>
    <name type="common">Methanosaeta harundinacea</name>
    <dbReference type="NCBI Taxonomy" id="1110509"/>
    <lineage>
        <taxon>Archaea</taxon>
        <taxon>Methanobacteriati</taxon>
        <taxon>Methanobacteriota</taxon>
        <taxon>Stenosarchaea group</taxon>
        <taxon>Methanomicrobia</taxon>
        <taxon>Methanotrichales</taxon>
        <taxon>Methanotrichaceae</taxon>
        <taxon>Methanothrix</taxon>
    </lineage>
</organism>
<dbReference type="RefSeq" id="WP_014586268.1">
    <property type="nucleotide sequence ID" value="NC_017527.1"/>
</dbReference>
<dbReference type="OrthoDB" id="386746at2157"/>
<dbReference type="STRING" id="1110509.Mhar_0705"/>
<dbReference type="KEGG" id="mhi:Mhar_0705"/>